<dbReference type="KEGG" id="reu:Reut_B4269"/>
<dbReference type="Pfam" id="PF01850">
    <property type="entry name" value="PIN"/>
    <property type="match status" value="1"/>
</dbReference>
<dbReference type="PANTHER" id="PTHR36173:SF1">
    <property type="entry name" value="RIBONUCLEASE VAPC22"/>
    <property type="match status" value="1"/>
</dbReference>
<dbReference type="eggNOG" id="COG3744">
    <property type="taxonomic scope" value="Bacteria"/>
</dbReference>
<dbReference type="InterPro" id="IPR041705">
    <property type="entry name" value="PIN_Sll0205"/>
</dbReference>
<dbReference type="InterPro" id="IPR029060">
    <property type="entry name" value="PIN-like_dom_sf"/>
</dbReference>
<dbReference type="InterPro" id="IPR002716">
    <property type="entry name" value="PIN_dom"/>
</dbReference>
<dbReference type="SUPFAM" id="SSF88723">
    <property type="entry name" value="PIN domain-like"/>
    <property type="match status" value="1"/>
</dbReference>
<dbReference type="Gene3D" id="3.40.50.1010">
    <property type="entry name" value="5'-nuclease"/>
    <property type="match status" value="1"/>
</dbReference>
<dbReference type="CDD" id="cd09872">
    <property type="entry name" value="PIN_Sll0205-like"/>
    <property type="match status" value="1"/>
</dbReference>
<evidence type="ECO:0000259" key="1">
    <source>
        <dbReference type="Pfam" id="PF01850"/>
    </source>
</evidence>
<name>Q46TB2_CUPPJ</name>
<dbReference type="PANTHER" id="PTHR36173">
    <property type="entry name" value="RIBONUCLEASE VAPC16-RELATED"/>
    <property type="match status" value="1"/>
</dbReference>
<reference evidence="2" key="1">
    <citation type="submission" date="2005-08" db="EMBL/GenBank/DDBJ databases">
        <title>Complete sequence of chromosome 2 of Ralstonia eutropha JMP134.</title>
        <authorList>
            <person name="Copeland A."/>
            <person name="Lucas S."/>
            <person name="Lapidus A."/>
            <person name="Barry K."/>
            <person name="Detter J.C."/>
            <person name="Glavina T."/>
            <person name="Hammon N."/>
            <person name="Israni S."/>
            <person name="Pitluck S."/>
            <person name="Goltsman E."/>
            <person name="Martinez M."/>
            <person name="Schmutz J."/>
            <person name="Larimer F."/>
            <person name="Land M."/>
            <person name="Lykidis A."/>
            <person name="Richardson P."/>
        </authorList>
    </citation>
    <scope>NUCLEOTIDE SEQUENCE [LARGE SCALE GENOMIC DNA]</scope>
    <source>
        <strain evidence="2">JMP134</strain>
    </source>
</reference>
<dbReference type="EMBL" id="CP000091">
    <property type="protein sequence ID" value="AAZ63622.1"/>
    <property type="molecule type" value="Genomic_DNA"/>
</dbReference>
<dbReference type="HOGENOM" id="CLU_129890_2_1_4"/>
<dbReference type="AlphaFoldDB" id="Q46TB2"/>
<organism evidence="2">
    <name type="scientific">Cupriavidus pinatubonensis (strain JMP 134 / LMG 1197)</name>
    <name type="common">Cupriavidus necator (strain JMP 134)</name>
    <dbReference type="NCBI Taxonomy" id="264198"/>
    <lineage>
        <taxon>Bacteria</taxon>
        <taxon>Pseudomonadati</taxon>
        <taxon>Pseudomonadota</taxon>
        <taxon>Betaproteobacteria</taxon>
        <taxon>Burkholderiales</taxon>
        <taxon>Burkholderiaceae</taxon>
        <taxon>Cupriavidus</taxon>
    </lineage>
</organism>
<accession>Q46TB2</accession>
<evidence type="ECO:0000313" key="2">
    <source>
        <dbReference type="EMBL" id="AAZ63622.1"/>
    </source>
</evidence>
<dbReference type="STRING" id="264198.Reut_B4269"/>
<sequence length="136" mass="15271">MGGRPVIVLDTHTLVWWASGSDELSATAKSTIHRECNEGQIVVSAISAWEIAMLVEREKLVLSMDVESWLDTVAQIEAITFYPVDVDVSIKSVQLPGEFHKDPADRMIVATARKLAVPLITRDEKIRAYEHVRTIW</sequence>
<dbReference type="InterPro" id="IPR052919">
    <property type="entry name" value="TA_system_RNase"/>
</dbReference>
<protein>
    <submittedName>
        <fullName evidence="2">PilT protein, N-terminal</fullName>
    </submittedName>
</protein>
<feature type="domain" description="PIN" evidence="1">
    <location>
        <begin position="7"/>
        <end position="130"/>
    </location>
</feature>
<proteinExistence type="predicted"/>
<gene>
    <name evidence="2" type="ordered locus">Reut_B4269</name>
</gene>
<dbReference type="DNASU" id="3612581"/>